<name>A0A858NQ36_9CAUD</name>
<dbReference type="EMBL" id="MT161381">
    <property type="protein sequence ID" value="QJB21783.1"/>
    <property type="molecule type" value="Genomic_DNA"/>
</dbReference>
<protein>
    <submittedName>
        <fullName evidence="1">Uncharacterized protein</fullName>
    </submittedName>
</protein>
<proteinExistence type="predicted"/>
<organism evidence="1 2">
    <name type="scientific">Xanthomonas phage FoX1</name>
    <dbReference type="NCBI Taxonomy" id="2723897"/>
    <lineage>
        <taxon>Viruses</taxon>
        <taxon>Duplodnaviria</taxon>
        <taxon>Heunggongvirae</taxon>
        <taxon>Uroviricota</taxon>
        <taxon>Caudoviricetes</taxon>
        <taxon>Foxunavirus</taxon>
        <taxon>Foxunavirus fox1</taxon>
    </lineage>
</organism>
<sequence>MKISNQIALASVSTLATIIVLGLVVKQHQSTAKATPAPAVITVMPPPAPARFEGDPNQAELLVIAAAFPNYHDNAVQQMLLPDIRHSTYRNDGIACLREDASDSIAAVATINPIVAEQMAARMIQDRRCMWRQISTTVIYRGKRGELSTQVTFPMSGSALWVPSVFLGEEIK</sequence>
<gene>
    <name evidence="1" type="ORF">XccvBFoX1_gp44</name>
</gene>
<accession>A0A858NQ36</accession>
<dbReference type="Proteomes" id="UP000671938">
    <property type="component" value="Segment"/>
</dbReference>
<evidence type="ECO:0000313" key="2">
    <source>
        <dbReference type="Proteomes" id="UP000671938"/>
    </source>
</evidence>
<reference evidence="2" key="1">
    <citation type="submission" date="2020-03" db="EMBL/GenBank/DDBJ databases">
        <title>Development of an integrated pest management strategy to control Xanthomonas campestris pv. campestris by using bacteriophages.</title>
        <authorList>
            <person name="Holtappels D."/>
            <person name="Rombouts S."/>
            <person name="Lavigne R."/>
            <person name="Wagemans J."/>
        </authorList>
    </citation>
    <scope>NUCLEOTIDE SEQUENCE [LARGE SCALE GENOMIC DNA]</scope>
</reference>
<evidence type="ECO:0000313" key="1">
    <source>
        <dbReference type="EMBL" id="QJB21783.1"/>
    </source>
</evidence>
<keyword evidence="2" id="KW-1185">Reference proteome</keyword>